<dbReference type="EMBL" id="AP024597">
    <property type="protein sequence ID" value="BCU69938.1"/>
    <property type="molecule type" value="Genomic_DNA"/>
</dbReference>
<evidence type="ECO:0000313" key="3">
    <source>
        <dbReference type="Proteomes" id="UP000825123"/>
    </source>
</evidence>
<organism evidence="2 3">
    <name type="scientific">Stygiolobus caldivivus</name>
    <dbReference type="NCBI Taxonomy" id="2824673"/>
    <lineage>
        <taxon>Archaea</taxon>
        <taxon>Thermoproteota</taxon>
        <taxon>Thermoprotei</taxon>
        <taxon>Sulfolobales</taxon>
        <taxon>Sulfolobaceae</taxon>
        <taxon>Stygiolobus</taxon>
    </lineage>
</organism>
<protein>
    <submittedName>
        <fullName evidence="2">Uncharacterized protein</fullName>
    </submittedName>
</protein>
<dbReference type="Proteomes" id="UP000825123">
    <property type="component" value="Chromosome"/>
</dbReference>
<keyword evidence="3" id="KW-1185">Reference proteome</keyword>
<proteinExistence type="predicted"/>
<name>A0A8D5U6L0_9CREN</name>
<gene>
    <name evidence="2" type="ORF">KN1_12350</name>
</gene>
<evidence type="ECO:0000313" key="2">
    <source>
        <dbReference type="EMBL" id="BCU69938.1"/>
    </source>
</evidence>
<dbReference type="RefSeq" id="WP_221290028.1">
    <property type="nucleotide sequence ID" value="NZ_AP024597.1"/>
</dbReference>
<dbReference type="AlphaFoldDB" id="A0A8D5U6L0"/>
<feature type="compositionally biased region" description="Low complexity" evidence="1">
    <location>
        <begin position="122"/>
        <end position="133"/>
    </location>
</feature>
<sequence>MVHVFRHQLDKDTSISLPASGKSGPTLVLGLGPVFLHIPLNGNAKSPYISFPGSSVQVENNFNLEHHVITYPRKGGYEKKRARYGYRPTQGQGAKEKGAQGSKQGSKKSQEGPRSTHKARSGVYHVPGVPGVGRKPRHTGK</sequence>
<dbReference type="GeneID" id="66162965"/>
<dbReference type="KEGG" id="csty:KN1_12350"/>
<accession>A0A8D5U6L0</accession>
<evidence type="ECO:0000256" key="1">
    <source>
        <dbReference type="SAM" id="MobiDB-lite"/>
    </source>
</evidence>
<reference evidence="2 3" key="1">
    <citation type="submission" date="2021-04" db="EMBL/GenBank/DDBJ databases">
        <title>Complete genome sequence of Stygiolobus sp. KN-1.</title>
        <authorList>
            <person name="Nakamura K."/>
            <person name="Sakai H."/>
            <person name="Kurosawa N."/>
        </authorList>
    </citation>
    <scope>NUCLEOTIDE SEQUENCE [LARGE SCALE GENOMIC DNA]</scope>
    <source>
        <strain evidence="2 3">KN-1</strain>
    </source>
</reference>
<feature type="region of interest" description="Disordered" evidence="1">
    <location>
        <begin position="72"/>
        <end position="141"/>
    </location>
</feature>